<name>A0A8H6M742_9AGAR</name>
<gene>
    <name evidence="1" type="ORF">DFP72DRAFT_892320</name>
</gene>
<organism evidence="1 2">
    <name type="scientific">Ephemerocybe angulata</name>
    <dbReference type="NCBI Taxonomy" id="980116"/>
    <lineage>
        <taxon>Eukaryota</taxon>
        <taxon>Fungi</taxon>
        <taxon>Dikarya</taxon>
        <taxon>Basidiomycota</taxon>
        <taxon>Agaricomycotina</taxon>
        <taxon>Agaricomycetes</taxon>
        <taxon>Agaricomycetidae</taxon>
        <taxon>Agaricales</taxon>
        <taxon>Agaricineae</taxon>
        <taxon>Psathyrellaceae</taxon>
        <taxon>Ephemerocybe</taxon>
    </lineage>
</organism>
<dbReference type="OrthoDB" id="3038402at2759"/>
<accession>A0A8H6M742</accession>
<dbReference type="AlphaFoldDB" id="A0A8H6M742"/>
<dbReference type="EMBL" id="JACGCI010000023">
    <property type="protein sequence ID" value="KAF6757310.1"/>
    <property type="molecule type" value="Genomic_DNA"/>
</dbReference>
<proteinExistence type="predicted"/>
<protein>
    <recommendedName>
        <fullName evidence="3">F-box domain-containing protein</fullName>
    </recommendedName>
</protein>
<evidence type="ECO:0000313" key="1">
    <source>
        <dbReference type="EMBL" id="KAF6757310.1"/>
    </source>
</evidence>
<sequence>MQGVQILPRSVICIRPALNPIDCLQIADSRSQRLLMSSLRRNSELAGTPQAKECIQNKRPVWSKRGRPLEGLLKVWRIDRSPFDLSSGTRMSTSAPVKPTTDGLPIEILRQIFLAVVSPRQGLPRAGDLLVFGDLIVSEDLSAPVVLSHVCRDWREWAIGDAMLWTDIQVSLRSIQRTRRYIERSAPLGIDLIINSVDEEQLWTGERLWKMLNGAEKGVMQRVRSAVVQSSDMGESFEILSLFSDYGRLPAITSLQLSVARGCITPLNTLLPDSLTTLEIHDQELSPAEFRDILEGCPQLSTLVLTDSKEIDDYGIPAPWNAHTPGIQPSATPILAPSLKSLAVCLHKFPVPSHGCSTTCLCPFRDLFADNLEYLELADRHTHNHLLPLIKRRCSEFPLFTHQSHLATPAYPSTRLRPPLVLALNELYSDPSTVTDAKVADIPRNLHLHFILPPSELAFGLGFNPEFRSTTIHAMSGPMDPEDDDFVSVGKGRGMESWLWRSSPDFDEVRNALHVERLTGIHPGLDAGWPFSVNGRAPLIEFDGLENWEYGGSYSDNEYYEYHNGEYYSHLDL</sequence>
<dbReference type="Proteomes" id="UP000521943">
    <property type="component" value="Unassembled WGS sequence"/>
</dbReference>
<evidence type="ECO:0008006" key="3">
    <source>
        <dbReference type="Google" id="ProtNLM"/>
    </source>
</evidence>
<reference evidence="1 2" key="1">
    <citation type="submission" date="2020-07" db="EMBL/GenBank/DDBJ databases">
        <title>Comparative genomics of pyrophilous fungi reveals a link between fire events and developmental genes.</title>
        <authorList>
            <consortium name="DOE Joint Genome Institute"/>
            <person name="Steindorff A.S."/>
            <person name="Carver A."/>
            <person name="Calhoun S."/>
            <person name="Stillman K."/>
            <person name="Liu H."/>
            <person name="Lipzen A."/>
            <person name="Pangilinan J."/>
            <person name="Labutti K."/>
            <person name="Bruns T.D."/>
            <person name="Grigoriev I.V."/>
        </authorList>
    </citation>
    <scope>NUCLEOTIDE SEQUENCE [LARGE SCALE GENOMIC DNA]</scope>
    <source>
        <strain evidence="1 2">CBS 144469</strain>
    </source>
</reference>
<comment type="caution">
    <text evidence="1">The sequence shown here is derived from an EMBL/GenBank/DDBJ whole genome shotgun (WGS) entry which is preliminary data.</text>
</comment>
<evidence type="ECO:0000313" key="2">
    <source>
        <dbReference type="Proteomes" id="UP000521943"/>
    </source>
</evidence>
<keyword evidence="2" id="KW-1185">Reference proteome</keyword>